<evidence type="ECO:0000313" key="2">
    <source>
        <dbReference type="Proteomes" id="UP000275348"/>
    </source>
</evidence>
<name>A0A3L9MDV7_9FLAO</name>
<gene>
    <name evidence="1" type="ORF">EAH69_09515</name>
</gene>
<proteinExistence type="predicted"/>
<organism evidence="1 2">
    <name type="scientific">Faecalibacter macacae</name>
    <dbReference type="NCBI Taxonomy" id="1859289"/>
    <lineage>
        <taxon>Bacteria</taxon>
        <taxon>Pseudomonadati</taxon>
        <taxon>Bacteroidota</taxon>
        <taxon>Flavobacteriia</taxon>
        <taxon>Flavobacteriales</taxon>
        <taxon>Weeksellaceae</taxon>
        <taxon>Faecalibacter</taxon>
    </lineage>
</organism>
<dbReference type="Proteomes" id="UP000275348">
    <property type="component" value="Unassembled WGS sequence"/>
</dbReference>
<dbReference type="PROSITE" id="PS51257">
    <property type="entry name" value="PROKAR_LIPOPROTEIN"/>
    <property type="match status" value="1"/>
</dbReference>
<sequence length="188" mass="22405">MKYLFLLIFTILTACNSNDQMYKEAVQGTWIMIDNPNYLRDNEMEEPIPEPMPPFRNPVYSFEGDSIYNSASYWEYNAQKYPKESKMNPIMKIEKVSKDTIFSETRLLVRQKVNRNLLDYDEIRFSETYYNGATVRVKFSLKKNGSIQYKTFRYDDLIRNETAQVNKAYLKINYAKSLCNRFYITKKS</sequence>
<protein>
    <submittedName>
        <fullName evidence="1">Uncharacterized protein</fullName>
    </submittedName>
</protein>
<accession>A0A3L9MDV7</accession>
<dbReference type="RefSeq" id="WP_121934968.1">
    <property type="nucleotide sequence ID" value="NZ_RDOJ01000012.1"/>
</dbReference>
<dbReference type="EMBL" id="RDOJ01000012">
    <property type="protein sequence ID" value="RLZ08749.1"/>
    <property type="molecule type" value="Genomic_DNA"/>
</dbReference>
<evidence type="ECO:0000313" key="1">
    <source>
        <dbReference type="EMBL" id="RLZ08749.1"/>
    </source>
</evidence>
<dbReference type="AlphaFoldDB" id="A0A3L9MDV7"/>
<keyword evidence="2" id="KW-1185">Reference proteome</keyword>
<comment type="caution">
    <text evidence="1">The sequence shown here is derived from an EMBL/GenBank/DDBJ whole genome shotgun (WGS) entry which is preliminary data.</text>
</comment>
<reference evidence="1 2" key="1">
    <citation type="submission" date="2018-10" db="EMBL/GenBank/DDBJ databases">
        <authorList>
            <person name="Chen X."/>
        </authorList>
    </citation>
    <scope>NUCLEOTIDE SEQUENCE [LARGE SCALE GENOMIC DNA]</scope>
    <source>
        <strain evidence="1 2">YIM 102668</strain>
    </source>
</reference>